<accession>A0ABM7FGP1</accession>
<protein>
    <recommendedName>
        <fullName evidence="12">4Fe-4S Wbl-type domain-containing protein</fullName>
    </recommendedName>
</protein>
<evidence type="ECO:0000256" key="1">
    <source>
        <dbReference type="ARBA" id="ARBA00001966"/>
    </source>
</evidence>
<evidence type="ECO:0000256" key="6">
    <source>
        <dbReference type="ARBA" id="ARBA00023004"/>
    </source>
</evidence>
<keyword evidence="7" id="KW-0411">Iron-sulfur</keyword>
<dbReference type="EMBL" id="AP018448">
    <property type="protein sequence ID" value="BBC35226.1"/>
    <property type="molecule type" value="Genomic_DNA"/>
</dbReference>
<evidence type="ECO:0000313" key="14">
    <source>
        <dbReference type="Proteomes" id="UP001321542"/>
    </source>
</evidence>
<dbReference type="PANTHER" id="PTHR38839">
    <property type="entry name" value="TRANSCRIPTIONAL REGULATOR WHID-RELATED"/>
    <property type="match status" value="1"/>
</dbReference>
<keyword evidence="9" id="KW-0238">DNA-binding</keyword>
<evidence type="ECO:0000256" key="3">
    <source>
        <dbReference type="ARBA" id="ARBA00006597"/>
    </source>
</evidence>
<evidence type="ECO:0000256" key="11">
    <source>
        <dbReference type="ARBA" id="ARBA00023163"/>
    </source>
</evidence>
<evidence type="ECO:0000256" key="5">
    <source>
        <dbReference type="ARBA" id="ARBA00022723"/>
    </source>
</evidence>
<proteinExistence type="inferred from homology"/>
<keyword evidence="10" id="KW-1015">Disulfide bond</keyword>
<evidence type="ECO:0000256" key="7">
    <source>
        <dbReference type="ARBA" id="ARBA00023014"/>
    </source>
</evidence>
<dbReference type="PROSITE" id="PS51674">
    <property type="entry name" value="4FE4S_WBL"/>
    <property type="match status" value="1"/>
</dbReference>
<gene>
    <name evidence="13" type="ORF">SGFS_065200</name>
</gene>
<keyword evidence="8" id="KW-0805">Transcription regulation</keyword>
<feature type="domain" description="4Fe-4S Wbl-type" evidence="12">
    <location>
        <begin position="22"/>
        <end position="87"/>
    </location>
</feature>
<evidence type="ECO:0000313" key="13">
    <source>
        <dbReference type="EMBL" id="BBC35226.1"/>
    </source>
</evidence>
<comment type="subcellular location">
    <subcellularLocation>
        <location evidence="2">Cytoplasm</location>
    </subcellularLocation>
</comment>
<keyword evidence="11" id="KW-0804">Transcription</keyword>
<evidence type="ECO:0000256" key="2">
    <source>
        <dbReference type="ARBA" id="ARBA00004496"/>
    </source>
</evidence>
<reference evidence="13 14" key="1">
    <citation type="journal article" date="2010" name="ChemBioChem">
        <title>Cloning and characterization of the biosynthetic gene cluster of 16-membered macrolide antibiotic FD-891: involvement of a dual functional cytochrome P450 monooxygenase catalyzing epoxidation and hydroxylation.</title>
        <authorList>
            <person name="Kudo F."/>
            <person name="Motegi A."/>
            <person name="Mizoue K."/>
            <person name="Eguchi T."/>
        </authorList>
    </citation>
    <scope>NUCLEOTIDE SEQUENCE [LARGE SCALE GENOMIC DNA]</scope>
    <source>
        <strain evidence="13 14">A-8890</strain>
    </source>
</reference>
<comment type="cofactor">
    <cofactor evidence="1">
        <name>[4Fe-4S] cluster</name>
        <dbReference type="ChEBI" id="CHEBI:49883"/>
    </cofactor>
</comment>
<evidence type="ECO:0000256" key="4">
    <source>
        <dbReference type="ARBA" id="ARBA00022485"/>
    </source>
</evidence>
<evidence type="ECO:0000259" key="12">
    <source>
        <dbReference type="PROSITE" id="PS51674"/>
    </source>
</evidence>
<dbReference type="InterPro" id="IPR034768">
    <property type="entry name" value="4FE4S_WBL"/>
</dbReference>
<sequence length="100" mass="10952">MTHYTGTVPDTRRGPDWRDASACRDINDDTFFPQPGDTAGTEYAKAICVGCPVLRTCLEAALAEEGGRTKDNRFGVRGGLTHGQRYALYTRRRVSSVKAA</sequence>
<dbReference type="Pfam" id="PF02467">
    <property type="entry name" value="Whib"/>
    <property type="match status" value="1"/>
</dbReference>
<organism evidence="13 14">
    <name type="scientific">Streptomyces graminofaciens</name>
    <dbReference type="NCBI Taxonomy" id="68212"/>
    <lineage>
        <taxon>Bacteria</taxon>
        <taxon>Bacillati</taxon>
        <taxon>Actinomycetota</taxon>
        <taxon>Actinomycetes</taxon>
        <taxon>Kitasatosporales</taxon>
        <taxon>Streptomycetaceae</taxon>
        <taxon>Streptomyces</taxon>
    </lineage>
</organism>
<evidence type="ECO:0000256" key="10">
    <source>
        <dbReference type="ARBA" id="ARBA00023157"/>
    </source>
</evidence>
<evidence type="ECO:0000256" key="9">
    <source>
        <dbReference type="ARBA" id="ARBA00023125"/>
    </source>
</evidence>
<keyword evidence="6" id="KW-0408">Iron</keyword>
<keyword evidence="5" id="KW-0479">Metal-binding</keyword>
<dbReference type="Proteomes" id="UP001321542">
    <property type="component" value="Chromosome"/>
</dbReference>
<keyword evidence="4" id="KW-0004">4Fe-4S</keyword>
<evidence type="ECO:0000256" key="8">
    <source>
        <dbReference type="ARBA" id="ARBA00023015"/>
    </source>
</evidence>
<name>A0ABM7FGP1_9ACTN</name>
<reference evidence="13 14" key="2">
    <citation type="journal article" date="2023" name="ChemBioChem">
        <title>Acyltransferase Domain Exchange between Two Independent Type I Polyketide Synthases in the Same Producer Strain of Macrolide Antibiotics.</title>
        <authorList>
            <person name="Kudo F."/>
            <person name="Kishikawa K."/>
            <person name="Tsuboi K."/>
            <person name="Kido T."/>
            <person name="Usui T."/>
            <person name="Hashimoto J."/>
            <person name="Shin-Ya K."/>
            <person name="Miyanaga A."/>
            <person name="Eguchi T."/>
        </authorList>
    </citation>
    <scope>NUCLEOTIDE SEQUENCE [LARGE SCALE GENOMIC DNA]</scope>
    <source>
        <strain evidence="13 14">A-8890</strain>
    </source>
</reference>
<dbReference type="InterPro" id="IPR003482">
    <property type="entry name" value="Whib"/>
</dbReference>
<dbReference type="PANTHER" id="PTHR38839:SF4">
    <property type="entry name" value="TRANSCRIPTIONAL REGULATOR WHIB"/>
    <property type="match status" value="1"/>
</dbReference>
<keyword evidence="14" id="KW-1185">Reference proteome</keyword>
<comment type="similarity">
    <text evidence="3">Belongs to the WhiB family.</text>
</comment>
<dbReference type="RefSeq" id="WP_286255413.1">
    <property type="nucleotide sequence ID" value="NZ_AP018448.1"/>
</dbReference>